<dbReference type="Pfam" id="PF11303">
    <property type="entry name" value="DUF3105"/>
    <property type="match status" value="1"/>
</dbReference>
<gene>
    <name evidence="3" type="ORF">AVDCRST_MAG17-1973</name>
</gene>
<feature type="compositionally biased region" description="Gly residues" evidence="1">
    <location>
        <begin position="60"/>
        <end position="69"/>
    </location>
</feature>
<keyword evidence="2" id="KW-0812">Transmembrane</keyword>
<proteinExistence type="predicted"/>
<evidence type="ECO:0000256" key="1">
    <source>
        <dbReference type="SAM" id="MobiDB-lite"/>
    </source>
</evidence>
<dbReference type="AlphaFoldDB" id="A0A6J4T142"/>
<accession>A0A6J4T142</accession>
<protein>
    <recommendedName>
        <fullName evidence="4">DUF3105 domain-containing protein</fullName>
    </recommendedName>
</protein>
<keyword evidence="2" id="KW-1133">Transmembrane helix</keyword>
<dbReference type="InterPro" id="IPR021454">
    <property type="entry name" value="DUF3105"/>
</dbReference>
<feature type="region of interest" description="Disordered" evidence="1">
    <location>
        <begin position="96"/>
        <end position="135"/>
    </location>
</feature>
<feature type="region of interest" description="Disordered" evidence="1">
    <location>
        <begin position="60"/>
        <end position="79"/>
    </location>
</feature>
<evidence type="ECO:0008006" key="4">
    <source>
        <dbReference type="Google" id="ProtNLM"/>
    </source>
</evidence>
<sequence>MASRKDEKARLRAEREERERTAAAGARRKRLVGYGIAGVLGLGALVAVLVVALAGGSGGPGGGGGGGDGAQAAAPVDPADVASSPIPPRRVTDLAQAAKASGCTTRSFRSEGDDHVTSSVTYKSSPAQSGNHDPIPLEDGIYTDAPRTENAVHALEHGRILIEYKPSVSEETRGQLKALFDEDPYHMVILPNAKMPYEVAAVAWTEVLGCQRANPQMFDAIRAFKERHRDRAPEFVP</sequence>
<feature type="compositionally biased region" description="Polar residues" evidence="1">
    <location>
        <begin position="117"/>
        <end position="131"/>
    </location>
</feature>
<organism evidence="3">
    <name type="scientific">uncultured Solirubrobacterales bacterium</name>
    <dbReference type="NCBI Taxonomy" id="768556"/>
    <lineage>
        <taxon>Bacteria</taxon>
        <taxon>Bacillati</taxon>
        <taxon>Actinomycetota</taxon>
        <taxon>Thermoleophilia</taxon>
        <taxon>Solirubrobacterales</taxon>
        <taxon>environmental samples</taxon>
    </lineage>
</organism>
<reference evidence="3" key="1">
    <citation type="submission" date="2020-02" db="EMBL/GenBank/DDBJ databases">
        <authorList>
            <person name="Meier V. D."/>
        </authorList>
    </citation>
    <scope>NUCLEOTIDE SEQUENCE</scope>
    <source>
        <strain evidence="3">AVDCRST_MAG17</strain>
    </source>
</reference>
<evidence type="ECO:0000256" key="2">
    <source>
        <dbReference type="SAM" id="Phobius"/>
    </source>
</evidence>
<evidence type="ECO:0000313" key="3">
    <source>
        <dbReference type="EMBL" id="CAA9510954.1"/>
    </source>
</evidence>
<feature type="transmembrane region" description="Helical" evidence="2">
    <location>
        <begin position="31"/>
        <end position="54"/>
    </location>
</feature>
<feature type="region of interest" description="Disordered" evidence="1">
    <location>
        <begin position="1"/>
        <end position="26"/>
    </location>
</feature>
<keyword evidence="2" id="KW-0472">Membrane</keyword>
<dbReference type="EMBL" id="CADCVV010000157">
    <property type="protein sequence ID" value="CAA9510954.1"/>
    <property type="molecule type" value="Genomic_DNA"/>
</dbReference>
<feature type="compositionally biased region" description="Low complexity" evidence="1">
    <location>
        <begin position="70"/>
        <end position="79"/>
    </location>
</feature>
<feature type="compositionally biased region" description="Basic and acidic residues" evidence="1">
    <location>
        <begin position="1"/>
        <end position="21"/>
    </location>
</feature>
<name>A0A6J4T142_9ACTN</name>